<keyword evidence="1" id="KW-1133">Transmembrane helix</keyword>
<feature type="transmembrane region" description="Helical" evidence="1">
    <location>
        <begin position="49"/>
        <end position="69"/>
    </location>
</feature>
<dbReference type="Proteomes" id="UP000179023">
    <property type="component" value="Unassembled WGS sequence"/>
</dbReference>
<comment type="caution">
    <text evidence="2">The sequence shown here is derived from an EMBL/GenBank/DDBJ whole genome shotgun (WGS) entry which is preliminary data.</text>
</comment>
<name>A0A1G2KLN0_9BACT</name>
<organism evidence="2 3">
    <name type="scientific">Candidatus Sungbacteria bacterium RIFCSPHIGHO2_02_FULL_47_11</name>
    <dbReference type="NCBI Taxonomy" id="1802270"/>
    <lineage>
        <taxon>Bacteria</taxon>
        <taxon>Candidatus Sungiibacteriota</taxon>
    </lineage>
</organism>
<evidence type="ECO:0000313" key="2">
    <source>
        <dbReference type="EMBL" id="OHA00164.1"/>
    </source>
</evidence>
<accession>A0A1G2KLN0</accession>
<keyword evidence="1" id="KW-0812">Transmembrane</keyword>
<keyword evidence="1" id="KW-0472">Membrane</keyword>
<dbReference type="AlphaFoldDB" id="A0A1G2KLN0"/>
<sequence>MEFLRALYNLFWWKQPSLEDIQTALRKKSIVVPREYASLKKEVWSSFSWAWISMGFNVLCILATIWAIAQEILPLMWIFLFVSWIGIFFFKLNLRRVARLLEIA</sequence>
<evidence type="ECO:0000256" key="1">
    <source>
        <dbReference type="SAM" id="Phobius"/>
    </source>
</evidence>
<protein>
    <submittedName>
        <fullName evidence="2">Uncharacterized protein</fullName>
    </submittedName>
</protein>
<evidence type="ECO:0000313" key="3">
    <source>
        <dbReference type="Proteomes" id="UP000179023"/>
    </source>
</evidence>
<feature type="transmembrane region" description="Helical" evidence="1">
    <location>
        <begin position="75"/>
        <end position="94"/>
    </location>
</feature>
<proteinExistence type="predicted"/>
<gene>
    <name evidence="2" type="ORF">A3C07_04880</name>
</gene>
<reference evidence="2 3" key="1">
    <citation type="journal article" date="2016" name="Nat. Commun.">
        <title>Thousands of microbial genomes shed light on interconnected biogeochemical processes in an aquifer system.</title>
        <authorList>
            <person name="Anantharaman K."/>
            <person name="Brown C.T."/>
            <person name="Hug L.A."/>
            <person name="Sharon I."/>
            <person name="Castelle C.J."/>
            <person name="Probst A.J."/>
            <person name="Thomas B.C."/>
            <person name="Singh A."/>
            <person name="Wilkins M.J."/>
            <person name="Karaoz U."/>
            <person name="Brodie E.L."/>
            <person name="Williams K.H."/>
            <person name="Hubbard S.S."/>
            <person name="Banfield J.F."/>
        </authorList>
    </citation>
    <scope>NUCLEOTIDE SEQUENCE [LARGE SCALE GENOMIC DNA]</scope>
</reference>
<dbReference type="EMBL" id="MHQI01000025">
    <property type="protein sequence ID" value="OHA00164.1"/>
    <property type="molecule type" value="Genomic_DNA"/>
</dbReference>